<dbReference type="OrthoDB" id="3801405at2759"/>
<sequence length="208" mass="21746">MFPQWEMSYYAVNYLPVCGASTELEGDGYWSNSPECESAITTFNATTLQVALYDTAGVQWTAKFGQGTSLCMCYTVSYTPKDGHLLDICLLVGGNGEIIIRSGVAAGLQSPERKKSKALPQCKDVDLGKYSQGSGSPTSAYEPAATSSSAATPTQGGGNSHTIAPASEGSKSGGGLSTESKIALGVGLPGAITSTAAIIWWFVHRSRR</sequence>
<keyword evidence="2" id="KW-1133">Transmembrane helix</keyword>
<reference evidence="3 4" key="1">
    <citation type="submission" date="2016-07" db="EMBL/GenBank/DDBJ databases">
        <title>Pervasive Adenine N6-methylation of Active Genes in Fungi.</title>
        <authorList>
            <consortium name="DOE Joint Genome Institute"/>
            <person name="Mondo S.J."/>
            <person name="Dannebaum R.O."/>
            <person name="Kuo R.C."/>
            <person name="Labutti K."/>
            <person name="Haridas S."/>
            <person name="Kuo A."/>
            <person name="Salamov A."/>
            <person name="Ahrendt S.R."/>
            <person name="Lipzen A."/>
            <person name="Sullivan W."/>
            <person name="Andreopoulos W.B."/>
            <person name="Clum A."/>
            <person name="Lindquist E."/>
            <person name="Daum C."/>
            <person name="Ramamoorthy G.K."/>
            <person name="Gryganskyi A."/>
            <person name="Culley D."/>
            <person name="Magnuson J.K."/>
            <person name="James T.Y."/>
            <person name="O'Malley M.A."/>
            <person name="Stajich J.E."/>
            <person name="Spatafora J.W."/>
            <person name="Visel A."/>
            <person name="Grigoriev I.V."/>
        </authorList>
    </citation>
    <scope>NUCLEOTIDE SEQUENCE [LARGE SCALE GENOMIC DNA]</scope>
    <source>
        <strain evidence="3 4">CBS 115471</strain>
    </source>
</reference>
<keyword evidence="2" id="KW-0812">Transmembrane</keyword>
<name>A0A1Y1ZF86_9PLEO</name>
<organism evidence="3 4">
    <name type="scientific">Clohesyomyces aquaticus</name>
    <dbReference type="NCBI Taxonomy" id="1231657"/>
    <lineage>
        <taxon>Eukaryota</taxon>
        <taxon>Fungi</taxon>
        <taxon>Dikarya</taxon>
        <taxon>Ascomycota</taxon>
        <taxon>Pezizomycotina</taxon>
        <taxon>Dothideomycetes</taxon>
        <taxon>Pleosporomycetidae</taxon>
        <taxon>Pleosporales</taxon>
        <taxon>Lindgomycetaceae</taxon>
        <taxon>Clohesyomyces</taxon>
    </lineage>
</organism>
<dbReference type="EMBL" id="MCFA01000094">
    <property type="protein sequence ID" value="ORY08844.1"/>
    <property type="molecule type" value="Genomic_DNA"/>
</dbReference>
<protein>
    <submittedName>
        <fullName evidence="3">Uncharacterized protein</fullName>
    </submittedName>
</protein>
<comment type="caution">
    <text evidence="3">The sequence shown here is derived from an EMBL/GenBank/DDBJ whole genome shotgun (WGS) entry which is preliminary data.</text>
</comment>
<evidence type="ECO:0000313" key="4">
    <source>
        <dbReference type="Proteomes" id="UP000193144"/>
    </source>
</evidence>
<keyword evidence="4" id="KW-1185">Reference proteome</keyword>
<evidence type="ECO:0000313" key="3">
    <source>
        <dbReference type="EMBL" id="ORY08844.1"/>
    </source>
</evidence>
<feature type="region of interest" description="Disordered" evidence="1">
    <location>
        <begin position="125"/>
        <end position="175"/>
    </location>
</feature>
<proteinExistence type="predicted"/>
<keyword evidence="2" id="KW-0472">Membrane</keyword>
<dbReference type="AlphaFoldDB" id="A0A1Y1ZF86"/>
<accession>A0A1Y1ZF86</accession>
<feature type="transmembrane region" description="Helical" evidence="2">
    <location>
        <begin position="182"/>
        <end position="203"/>
    </location>
</feature>
<feature type="compositionally biased region" description="Low complexity" evidence="1">
    <location>
        <begin position="136"/>
        <end position="154"/>
    </location>
</feature>
<dbReference type="Proteomes" id="UP000193144">
    <property type="component" value="Unassembled WGS sequence"/>
</dbReference>
<evidence type="ECO:0000256" key="2">
    <source>
        <dbReference type="SAM" id="Phobius"/>
    </source>
</evidence>
<evidence type="ECO:0000256" key="1">
    <source>
        <dbReference type="SAM" id="MobiDB-lite"/>
    </source>
</evidence>
<gene>
    <name evidence="3" type="ORF">BCR34DRAFT_657916</name>
</gene>